<dbReference type="Proteomes" id="UP000183832">
    <property type="component" value="Unassembled WGS sequence"/>
</dbReference>
<dbReference type="GO" id="GO:0005634">
    <property type="term" value="C:nucleus"/>
    <property type="evidence" value="ECO:0007669"/>
    <property type="project" value="TreeGrafter"/>
</dbReference>
<dbReference type="STRING" id="568069.A0A1J1I7L7"/>
<feature type="signal peptide" evidence="6">
    <location>
        <begin position="1"/>
        <end position="16"/>
    </location>
</feature>
<dbReference type="SMART" id="SM00892">
    <property type="entry name" value="Endonuclease_NS"/>
    <property type="match status" value="1"/>
</dbReference>
<dbReference type="GO" id="GO:0000014">
    <property type="term" value="F:single-stranded DNA endodeoxyribonuclease activity"/>
    <property type="evidence" value="ECO:0007669"/>
    <property type="project" value="TreeGrafter"/>
</dbReference>
<dbReference type="GO" id="GO:0005743">
    <property type="term" value="C:mitochondrial inner membrane"/>
    <property type="evidence" value="ECO:0007669"/>
    <property type="project" value="TreeGrafter"/>
</dbReference>
<dbReference type="PANTHER" id="PTHR13966:SF19">
    <property type="entry name" value="NUCLEASE EXOG, MITOCHONDRIAL"/>
    <property type="match status" value="1"/>
</dbReference>
<feature type="chain" id="PRO_5013312181" evidence="6">
    <location>
        <begin position="17"/>
        <end position="423"/>
    </location>
</feature>
<dbReference type="OrthoDB" id="5960141at2759"/>
<keyword evidence="5" id="KW-0479">Metal-binding</keyword>
<keyword evidence="3" id="KW-0255">Endonuclease</keyword>
<dbReference type="GO" id="GO:0046872">
    <property type="term" value="F:metal ion binding"/>
    <property type="evidence" value="ECO:0007669"/>
    <property type="project" value="UniProtKB-KW"/>
</dbReference>
<evidence type="ECO:0000256" key="4">
    <source>
        <dbReference type="PIRSR" id="PIRSR640255-1"/>
    </source>
</evidence>
<dbReference type="InterPro" id="IPR044925">
    <property type="entry name" value="His-Me_finger_sf"/>
</dbReference>
<evidence type="ECO:0000256" key="2">
    <source>
        <dbReference type="ARBA" id="ARBA00022722"/>
    </source>
</evidence>
<dbReference type="EMBL" id="CVRI01000040">
    <property type="protein sequence ID" value="CRK94950.1"/>
    <property type="molecule type" value="Genomic_DNA"/>
</dbReference>
<evidence type="ECO:0000313" key="9">
    <source>
        <dbReference type="Proteomes" id="UP000183832"/>
    </source>
</evidence>
<proteinExistence type="inferred from homology"/>
<dbReference type="GO" id="GO:0003676">
    <property type="term" value="F:nucleic acid binding"/>
    <property type="evidence" value="ECO:0007669"/>
    <property type="project" value="InterPro"/>
</dbReference>
<keyword evidence="6" id="KW-0732">Signal</keyword>
<protein>
    <submittedName>
        <fullName evidence="8">CLUMA_CG008438, isoform A</fullName>
    </submittedName>
</protein>
<evidence type="ECO:0000259" key="7">
    <source>
        <dbReference type="SMART" id="SM00892"/>
    </source>
</evidence>
<dbReference type="InterPro" id="IPR040255">
    <property type="entry name" value="Non-specific_endonuclease"/>
</dbReference>
<evidence type="ECO:0000256" key="5">
    <source>
        <dbReference type="PIRSR" id="PIRSR640255-2"/>
    </source>
</evidence>
<name>A0A1J1I7L7_9DIPT</name>
<keyword evidence="9" id="KW-1185">Reference proteome</keyword>
<feature type="active site" description="Proton acceptor" evidence="4">
    <location>
        <position position="252"/>
    </location>
</feature>
<dbReference type="Pfam" id="PF01223">
    <property type="entry name" value="Endonuclease_NS"/>
    <property type="match status" value="1"/>
</dbReference>
<dbReference type="AlphaFoldDB" id="A0A1J1I7L7"/>
<dbReference type="FunFam" id="3.40.570.10:FF:000007">
    <property type="entry name" value="Alkaline nuclease"/>
    <property type="match status" value="1"/>
</dbReference>
<reference evidence="8 9" key="1">
    <citation type="submission" date="2015-04" db="EMBL/GenBank/DDBJ databases">
        <authorList>
            <person name="Syromyatnikov M.Y."/>
            <person name="Popov V.N."/>
        </authorList>
    </citation>
    <scope>NUCLEOTIDE SEQUENCE [LARGE SCALE GENOMIC DNA]</scope>
</reference>
<keyword evidence="3" id="KW-0378">Hydrolase</keyword>
<dbReference type="InterPro" id="IPR044929">
    <property type="entry name" value="DNA/RNA_non-sp_Endonuclease_sf"/>
</dbReference>
<organism evidence="8 9">
    <name type="scientific">Clunio marinus</name>
    <dbReference type="NCBI Taxonomy" id="568069"/>
    <lineage>
        <taxon>Eukaryota</taxon>
        <taxon>Metazoa</taxon>
        <taxon>Ecdysozoa</taxon>
        <taxon>Arthropoda</taxon>
        <taxon>Hexapoda</taxon>
        <taxon>Insecta</taxon>
        <taxon>Pterygota</taxon>
        <taxon>Neoptera</taxon>
        <taxon>Endopterygota</taxon>
        <taxon>Diptera</taxon>
        <taxon>Nematocera</taxon>
        <taxon>Chironomoidea</taxon>
        <taxon>Chironomidae</taxon>
        <taxon>Clunio</taxon>
    </lineage>
</organism>
<feature type="domain" description="DNA/RNA non-specific endonuclease/pyrophosphatase/phosphodiesterase" evidence="7">
    <location>
        <begin position="163"/>
        <end position="406"/>
    </location>
</feature>
<dbReference type="GO" id="GO:0006309">
    <property type="term" value="P:apoptotic DNA fragmentation"/>
    <property type="evidence" value="ECO:0007669"/>
    <property type="project" value="TreeGrafter"/>
</dbReference>
<gene>
    <name evidence="8" type="primary">putative alkaline nuclease</name>
    <name evidence="8" type="ORF">CLUMA_CG008438</name>
</gene>
<evidence type="ECO:0000313" key="8">
    <source>
        <dbReference type="EMBL" id="CRK94950.1"/>
    </source>
</evidence>
<evidence type="ECO:0000256" key="3">
    <source>
        <dbReference type="ARBA" id="ARBA00022759"/>
    </source>
</evidence>
<dbReference type="SUPFAM" id="SSF54060">
    <property type="entry name" value="His-Me finger endonucleases"/>
    <property type="match status" value="1"/>
</dbReference>
<dbReference type="GO" id="GO:0004521">
    <property type="term" value="F:RNA endonuclease activity"/>
    <property type="evidence" value="ECO:0007669"/>
    <property type="project" value="TreeGrafter"/>
</dbReference>
<dbReference type="InterPro" id="IPR001604">
    <property type="entry name" value="Endo_G_ENPP1-like_dom"/>
</dbReference>
<dbReference type="PANTHER" id="PTHR13966">
    <property type="entry name" value="ENDONUCLEASE RELATED"/>
    <property type="match status" value="1"/>
</dbReference>
<evidence type="ECO:0000256" key="6">
    <source>
        <dbReference type="SAM" id="SignalP"/>
    </source>
</evidence>
<accession>A0A1J1I7L7</accession>
<comment type="similarity">
    <text evidence="1">Belongs to the DNA/RNA non-specific endonuclease family.</text>
</comment>
<sequence length="423" mass="47779">MKFGVFIAAFICVAYATNIENDIVQKEISEALYDTSNISPANIACSVSVHTHLADPQPLLIRPGTEQFFHPTDSRGFIEMTLNQPMELFCTTGFATPSGVSGSLITINCSQGTIFRFNNIFYNMNEFTCRDWPTHVPRRRTGSQRCFNNGIFVDTGFAVSNRFLRVFTTCHDTVTEENYYTSYHITPPSANQVRNVVRPRWEQADFFPGKNVDSLHTRTNQRNTIAAILNSASQAARWIEDSPSDIFLARGHLAAMSDFITPNEQRSTFYFTNTAPQFQTFNGLNWVNVEVSSNHLAGNRNITLETYTGTFGIGQLRDALNTPRQIFLGWPQRQIPMPMLFYKILINRAGNSGVVLLGVNNPHLTLTEILRDYVICSDVADMITWVTWQRTNLHRGYGYACTVNDFINRTRHIPGLSVANLLV</sequence>
<dbReference type="Gene3D" id="3.40.570.10">
    <property type="entry name" value="Extracellular Endonuclease, subunit A"/>
    <property type="match status" value="1"/>
</dbReference>
<evidence type="ECO:0000256" key="1">
    <source>
        <dbReference type="ARBA" id="ARBA00010052"/>
    </source>
</evidence>
<feature type="binding site" evidence="5">
    <location>
        <position position="282"/>
    </location>
    <ligand>
        <name>Mg(2+)</name>
        <dbReference type="ChEBI" id="CHEBI:18420"/>
        <note>catalytic</note>
    </ligand>
</feature>
<keyword evidence="2" id="KW-0540">Nuclease</keyword>